<dbReference type="Gene3D" id="2.60.120.1440">
    <property type="match status" value="1"/>
</dbReference>
<dbReference type="InterPro" id="IPR036779">
    <property type="entry name" value="LysM_dom_sf"/>
</dbReference>
<feature type="domain" description="FecR protein" evidence="2">
    <location>
        <begin position="101"/>
        <end position="202"/>
    </location>
</feature>
<dbReference type="Pfam" id="PF01476">
    <property type="entry name" value="LysM"/>
    <property type="match status" value="1"/>
</dbReference>
<evidence type="ECO:0000313" key="3">
    <source>
        <dbReference type="EMBL" id="NYT48026.1"/>
    </source>
</evidence>
<keyword evidence="4" id="KW-1185">Reference proteome</keyword>
<sequence>MAALAQPAGAVGDDFIYRIVKDDTLIELAQRYTDAAGNWGRLQSLNAIGDPTRLPIGLELRIPFSMIPVLPAQATVSHVAGQAALDGGRRLAVGDAVSEGDTVTTGPDGYATLVLSDGSTLTVPASSSMRLDRLRVFKGAGLTDTIFTMREGSLESSVAPGNTGVGRFEIRTPVSITGVRGTRLRVHAQAQGSQSEVLEGAARLATGGGQTAGLRPGQGAAVDAGGRMLGVRPLLPAPELGAMARGGEGWVLSFPPVPGAAAYLVRVASDAAGTRPHSSRRFTTPDITFSAPGAGTYHVLVRAIDADGVMGRDAGLAFEGHALLKSGDGSPVSTGYGGQVRLAEY</sequence>
<evidence type="ECO:0000313" key="4">
    <source>
        <dbReference type="Proteomes" id="UP000559809"/>
    </source>
</evidence>
<protein>
    <submittedName>
        <fullName evidence="3">FecR domain-containing protein</fullName>
    </submittedName>
</protein>
<feature type="domain" description="LysM" evidence="1">
    <location>
        <begin position="17"/>
        <end position="63"/>
    </location>
</feature>
<dbReference type="Pfam" id="PF04773">
    <property type="entry name" value="FecR"/>
    <property type="match status" value="1"/>
</dbReference>
<dbReference type="CDD" id="cd00118">
    <property type="entry name" value="LysM"/>
    <property type="match status" value="1"/>
</dbReference>
<dbReference type="EMBL" id="JACCEM010000001">
    <property type="protein sequence ID" value="NYT48026.1"/>
    <property type="molecule type" value="Genomic_DNA"/>
</dbReference>
<proteinExistence type="predicted"/>
<dbReference type="Gene3D" id="3.10.350.10">
    <property type="entry name" value="LysM domain"/>
    <property type="match status" value="1"/>
</dbReference>
<dbReference type="Proteomes" id="UP000559809">
    <property type="component" value="Unassembled WGS sequence"/>
</dbReference>
<evidence type="ECO:0000259" key="2">
    <source>
        <dbReference type="Pfam" id="PF04773"/>
    </source>
</evidence>
<name>A0A853G0S7_9BURK</name>
<organism evidence="3 4">
    <name type="scientific">Parapusillimonas granuli</name>
    <dbReference type="NCBI Taxonomy" id="380911"/>
    <lineage>
        <taxon>Bacteria</taxon>
        <taxon>Pseudomonadati</taxon>
        <taxon>Pseudomonadota</taxon>
        <taxon>Betaproteobacteria</taxon>
        <taxon>Burkholderiales</taxon>
        <taxon>Alcaligenaceae</taxon>
        <taxon>Parapusillimonas</taxon>
    </lineage>
</organism>
<gene>
    <name evidence="3" type="ORF">H0A72_01740</name>
</gene>
<reference evidence="3 4" key="1">
    <citation type="submission" date="2020-07" db="EMBL/GenBank/DDBJ databases">
        <title>Taxonomic revisions and descriptions of new bacterial species based on genomic comparisons in the high-G+C-content subgroup of the family Alcaligenaceae.</title>
        <authorList>
            <person name="Szabo A."/>
            <person name="Felfoldi T."/>
        </authorList>
    </citation>
    <scope>NUCLEOTIDE SEQUENCE [LARGE SCALE GENOMIC DNA]</scope>
    <source>
        <strain evidence="3 4">LMG 24012</strain>
    </source>
</reference>
<evidence type="ECO:0000259" key="1">
    <source>
        <dbReference type="Pfam" id="PF01476"/>
    </source>
</evidence>
<dbReference type="InterPro" id="IPR018392">
    <property type="entry name" value="LysM"/>
</dbReference>
<dbReference type="PANTHER" id="PTHR38731">
    <property type="entry name" value="LIPL45-RELATED LIPOPROTEIN-RELATED"/>
    <property type="match status" value="1"/>
</dbReference>
<dbReference type="InterPro" id="IPR006860">
    <property type="entry name" value="FecR"/>
</dbReference>
<comment type="caution">
    <text evidence="3">The sequence shown here is derived from an EMBL/GenBank/DDBJ whole genome shotgun (WGS) entry which is preliminary data.</text>
</comment>
<dbReference type="AlphaFoldDB" id="A0A853G0S7"/>
<accession>A0A853G0S7</accession>